<dbReference type="OrthoDB" id="62495at2759"/>
<sequence>MWLNSQFFQHIFGYEALEDIYESLQNDDHTEVVMKLHEKLKHAPFEWHLEKKSVEKSDACRRQGNDAFKSHSYCQALIFYNRALCYAPKNSRSLILAYSNRSALLYELKEFKDALKDIKMCYQLGCPDDLVQKLKIREEKCYQTKRVNDFTESLHKIAASSHTLLTLGPSPSNEIPCASKMVKLDTSGVRPKVVASENIDVGTVVALETPFVNTFNSDLDAYRACYHCMKTSLNLIPCNNCCLVMFCAENCEKESLQTTTFFIRLPADFCIYMLYLAPRALVKFALRNGMKHL</sequence>
<dbReference type="SUPFAM" id="SSF48452">
    <property type="entry name" value="TPR-like"/>
    <property type="match status" value="1"/>
</dbReference>
<dbReference type="EMBL" id="BGZK01000183">
    <property type="protein sequence ID" value="GBP26655.1"/>
    <property type="molecule type" value="Genomic_DNA"/>
</dbReference>
<proteinExistence type="predicted"/>
<dbReference type="InterPro" id="IPR011990">
    <property type="entry name" value="TPR-like_helical_dom_sf"/>
</dbReference>
<dbReference type="Gene3D" id="2.170.270.10">
    <property type="entry name" value="SET domain"/>
    <property type="match status" value="1"/>
</dbReference>
<dbReference type="AlphaFoldDB" id="A0A4C1UJQ3"/>
<dbReference type="Gene3D" id="1.25.40.10">
    <property type="entry name" value="Tetratricopeptide repeat domain"/>
    <property type="match status" value="1"/>
</dbReference>
<dbReference type="Gene3D" id="6.10.140.2220">
    <property type="match status" value="1"/>
</dbReference>
<protein>
    <submittedName>
        <fullName evidence="1">SET and MYND domain-containing protein 4</fullName>
    </submittedName>
</protein>
<dbReference type="InterPro" id="IPR046341">
    <property type="entry name" value="SET_dom_sf"/>
</dbReference>
<evidence type="ECO:0000313" key="1">
    <source>
        <dbReference type="EMBL" id="GBP26655.1"/>
    </source>
</evidence>
<name>A0A4C1UJQ3_EUMVA</name>
<dbReference type="PANTHER" id="PTHR47111">
    <property type="entry name" value="BCDNA.LD29892"/>
    <property type="match status" value="1"/>
</dbReference>
<accession>A0A4C1UJQ3</accession>
<dbReference type="PANTHER" id="PTHR47111:SF1">
    <property type="entry name" value="SET AND MYND DOMAIN-CONTAINING PROTEIN 4"/>
    <property type="match status" value="1"/>
</dbReference>
<comment type="caution">
    <text evidence="1">The sequence shown here is derived from an EMBL/GenBank/DDBJ whole genome shotgun (WGS) entry which is preliminary data.</text>
</comment>
<keyword evidence="2" id="KW-1185">Reference proteome</keyword>
<dbReference type="Proteomes" id="UP000299102">
    <property type="component" value="Unassembled WGS sequence"/>
</dbReference>
<gene>
    <name evidence="1" type="primary">SMYD4</name>
    <name evidence="1" type="ORF">EVAR_23425_1</name>
</gene>
<evidence type="ECO:0000313" key="2">
    <source>
        <dbReference type="Proteomes" id="UP000299102"/>
    </source>
</evidence>
<dbReference type="STRING" id="151549.A0A4C1UJQ3"/>
<reference evidence="1 2" key="1">
    <citation type="journal article" date="2019" name="Commun. Biol.">
        <title>The bagworm genome reveals a unique fibroin gene that provides high tensile strength.</title>
        <authorList>
            <person name="Kono N."/>
            <person name="Nakamura H."/>
            <person name="Ohtoshi R."/>
            <person name="Tomita M."/>
            <person name="Numata K."/>
            <person name="Arakawa K."/>
        </authorList>
    </citation>
    <scope>NUCLEOTIDE SEQUENCE [LARGE SCALE GENOMIC DNA]</scope>
</reference>
<organism evidence="1 2">
    <name type="scientific">Eumeta variegata</name>
    <name type="common">Bagworm moth</name>
    <name type="synonym">Eumeta japonica</name>
    <dbReference type="NCBI Taxonomy" id="151549"/>
    <lineage>
        <taxon>Eukaryota</taxon>
        <taxon>Metazoa</taxon>
        <taxon>Ecdysozoa</taxon>
        <taxon>Arthropoda</taxon>
        <taxon>Hexapoda</taxon>
        <taxon>Insecta</taxon>
        <taxon>Pterygota</taxon>
        <taxon>Neoptera</taxon>
        <taxon>Endopterygota</taxon>
        <taxon>Lepidoptera</taxon>
        <taxon>Glossata</taxon>
        <taxon>Ditrysia</taxon>
        <taxon>Tineoidea</taxon>
        <taxon>Psychidae</taxon>
        <taxon>Oiketicinae</taxon>
        <taxon>Eumeta</taxon>
    </lineage>
</organism>